<feature type="region of interest" description="Disordered" evidence="1">
    <location>
        <begin position="309"/>
        <end position="365"/>
    </location>
</feature>
<keyword evidence="2" id="KW-0812">Transmembrane</keyword>
<dbReference type="OrthoDB" id="3265526at2759"/>
<keyword evidence="2" id="KW-1133">Transmembrane helix</keyword>
<evidence type="ECO:0000313" key="4">
    <source>
        <dbReference type="EMBL" id="THU75798.1"/>
    </source>
</evidence>
<dbReference type="Pfam" id="PF20152">
    <property type="entry name" value="DUF6534"/>
    <property type="match status" value="1"/>
</dbReference>
<feature type="transmembrane region" description="Helical" evidence="2">
    <location>
        <begin position="163"/>
        <end position="183"/>
    </location>
</feature>
<sequence length="365" mass="40577">MAEPPKPPTVTEVYAPIFVGAFLSTALYGLFVAQSFTYLQTSRGDKKWMKLLILYLFIAETANTIFDIGMVYEPLLLKFGDLNVVANSPLFLRADGVVTALISTPSQMFMAWRIRVVMQSWIPFFLVMGFALASLSASIWLAVEVTNSPQFQSFDDFRGAPTTWLVTSAAADILIAVCLVWGLSRKRTEVSQLNDQIDRIIRFAIQTGAITAIAALADAIVFVSVPHTTIFFSWDLCLSKLYSNTLLSSINARNSWRLRNSQQSRMPPNALYDSSELSSDPGNAWRLSRGVNSIPLSKIPVSPKNTTFQLQSMQGQPWKSPPPSRSRMQSPERDIESLGTTSSKHGDNSRHHPYAGDQDPIEPYP</sequence>
<protein>
    <recommendedName>
        <fullName evidence="3">DUF6534 domain-containing protein</fullName>
    </recommendedName>
</protein>
<keyword evidence="5" id="KW-1185">Reference proteome</keyword>
<name>A0A4S8KKU7_DENBC</name>
<feature type="transmembrane region" description="Helical" evidence="2">
    <location>
        <begin position="92"/>
        <end position="112"/>
    </location>
</feature>
<dbReference type="PANTHER" id="PTHR40465:SF1">
    <property type="entry name" value="DUF6534 DOMAIN-CONTAINING PROTEIN"/>
    <property type="match status" value="1"/>
</dbReference>
<feature type="transmembrane region" description="Helical" evidence="2">
    <location>
        <begin position="13"/>
        <end position="39"/>
    </location>
</feature>
<dbReference type="InterPro" id="IPR045339">
    <property type="entry name" value="DUF6534"/>
</dbReference>
<proteinExistence type="predicted"/>
<organism evidence="4 5">
    <name type="scientific">Dendrothele bispora (strain CBS 962.96)</name>
    <dbReference type="NCBI Taxonomy" id="1314807"/>
    <lineage>
        <taxon>Eukaryota</taxon>
        <taxon>Fungi</taxon>
        <taxon>Dikarya</taxon>
        <taxon>Basidiomycota</taxon>
        <taxon>Agaricomycotina</taxon>
        <taxon>Agaricomycetes</taxon>
        <taxon>Agaricomycetidae</taxon>
        <taxon>Agaricales</taxon>
        <taxon>Agaricales incertae sedis</taxon>
        <taxon>Dendrothele</taxon>
    </lineage>
</organism>
<feature type="transmembrane region" description="Helical" evidence="2">
    <location>
        <begin position="203"/>
        <end position="223"/>
    </location>
</feature>
<dbReference type="AlphaFoldDB" id="A0A4S8KKU7"/>
<dbReference type="PANTHER" id="PTHR40465">
    <property type="entry name" value="CHROMOSOME 1, WHOLE GENOME SHOTGUN SEQUENCE"/>
    <property type="match status" value="1"/>
</dbReference>
<dbReference type="EMBL" id="ML181517">
    <property type="protein sequence ID" value="THU75798.1"/>
    <property type="molecule type" value="Genomic_DNA"/>
</dbReference>
<evidence type="ECO:0000313" key="5">
    <source>
        <dbReference type="Proteomes" id="UP000297245"/>
    </source>
</evidence>
<evidence type="ECO:0000259" key="3">
    <source>
        <dbReference type="Pfam" id="PF20152"/>
    </source>
</evidence>
<feature type="transmembrane region" description="Helical" evidence="2">
    <location>
        <begin position="51"/>
        <end position="72"/>
    </location>
</feature>
<feature type="transmembrane region" description="Helical" evidence="2">
    <location>
        <begin position="124"/>
        <end position="143"/>
    </location>
</feature>
<reference evidence="4 5" key="1">
    <citation type="journal article" date="2019" name="Nat. Ecol. Evol.">
        <title>Megaphylogeny resolves global patterns of mushroom evolution.</title>
        <authorList>
            <person name="Varga T."/>
            <person name="Krizsan K."/>
            <person name="Foldi C."/>
            <person name="Dima B."/>
            <person name="Sanchez-Garcia M."/>
            <person name="Sanchez-Ramirez S."/>
            <person name="Szollosi G.J."/>
            <person name="Szarkandi J.G."/>
            <person name="Papp V."/>
            <person name="Albert L."/>
            <person name="Andreopoulos W."/>
            <person name="Angelini C."/>
            <person name="Antonin V."/>
            <person name="Barry K.W."/>
            <person name="Bougher N.L."/>
            <person name="Buchanan P."/>
            <person name="Buyck B."/>
            <person name="Bense V."/>
            <person name="Catcheside P."/>
            <person name="Chovatia M."/>
            <person name="Cooper J."/>
            <person name="Damon W."/>
            <person name="Desjardin D."/>
            <person name="Finy P."/>
            <person name="Geml J."/>
            <person name="Haridas S."/>
            <person name="Hughes K."/>
            <person name="Justo A."/>
            <person name="Karasinski D."/>
            <person name="Kautmanova I."/>
            <person name="Kiss B."/>
            <person name="Kocsube S."/>
            <person name="Kotiranta H."/>
            <person name="LaButti K.M."/>
            <person name="Lechner B.E."/>
            <person name="Liimatainen K."/>
            <person name="Lipzen A."/>
            <person name="Lukacs Z."/>
            <person name="Mihaltcheva S."/>
            <person name="Morgado L.N."/>
            <person name="Niskanen T."/>
            <person name="Noordeloos M.E."/>
            <person name="Ohm R.A."/>
            <person name="Ortiz-Santana B."/>
            <person name="Ovrebo C."/>
            <person name="Racz N."/>
            <person name="Riley R."/>
            <person name="Savchenko A."/>
            <person name="Shiryaev A."/>
            <person name="Soop K."/>
            <person name="Spirin V."/>
            <person name="Szebenyi C."/>
            <person name="Tomsovsky M."/>
            <person name="Tulloss R.E."/>
            <person name="Uehling J."/>
            <person name="Grigoriev I.V."/>
            <person name="Vagvolgyi C."/>
            <person name="Papp T."/>
            <person name="Martin F.M."/>
            <person name="Miettinen O."/>
            <person name="Hibbett D.S."/>
            <person name="Nagy L.G."/>
        </authorList>
    </citation>
    <scope>NUCLEOTIDE SEQUENCE [LARGE SCALE GENOMIC DNA]</scope>
    <source>
        <strain evidence="4 5">CBS 962.96</strain>
    </source>
</reference>
<gene>
    <name evidence="4" type="ORF">K435DRAFT_846816</name>
</gene>
<feature type="domain" description="DUF6534" evidence="3">
    <location>
        <begin position="168"/>
        <end position="255"/>
    </location>
</feature>
<keyword evidence="2" id="KW-0472">Membrane</keyword>
<accession>A0A4S8KKU7</accession>
<evidence type="ECO:0000256" key="1">
    <source>
        <dbReference type="SAM" id="MobiDB-lite"/>
    </source>
</evidence>
<dbReference type="Proteomes" id="UP000297245">
    <property type="component" value="Unassembled WGS sequence"/>
</dbReference>
<evidence type="ECO:0000256" key="2">
    <source>
        <dbReference type="SAM" id="Phobius"/>
    </source>
</evidence>